<sequence length="327" mass="39477">MQLAFHEHPFTYHYNRFYGNQFGFYAKFDIPEGGIKYFELFLKELINKEMCESYNLYASTGHWVDIQEPIPNTKLNPKNFNLVEFWGKRQEMKETNGKKIEKINIKKLHPIQLLILRDINRNAKQKQKDLLELYKKALENEKVNSQETKIIPETYKTFIKEFFEDRSQEAIIMDFNRKYNFVFENLVTNFRINFSRNYFEIYPMQAYVIKDISSEESFQTLNLFKKYRPPFRAGVDILNRGLFITVTLPPFYASRFSYLIYSSYSDFKFYNMDFFGEHGVAYPFYVNNFDPRKNEWKTDKKWIVEDVFSRIESKLNNGKYGENNNHH</sequence>
<gene>
    <name evidence="2" type="ORF">K9W46_02390</name>
</gene>
<evidence type="ECO:0000256" key="1">
    <source>
        <dbReference type="SAM" id="Coils"/>
    </source>
</evidence>
<keyword evidence="1" id="KW-0175">Coiled coil</keyword>
<evidence type="ECO:0000313" key="2">
    <source>
        <dbReference type="EMBL" id="UJG44040.1"/>
    </source>
</evidence>
<protein>
    <submittedName>
        <fullName evidence="2">Uncharacterized protein</fullName>
    </submittedName>
</protein>
<dbReference type="Proteomes" id="UP001200513">
    <property type="component" value="Chromosome"/>
</dbReference>
<name>A0A9Y1BS42_9ARCH</name>
<feature type="coiled-coil region" evidence="1">
    <location>
        <begin position="116"/>
        <end position="144"/>
    </location>
</feature>
<dbReference type="EMBL" id="CP084167">
    <property type="protein sequence ID" value="UJG44040.1"/>
    <property type="molecule type" value="Genomic_DNA"/>
</dbReference>
<organism evidence="2">
    <name type="scientific">Candidatus Heimdallarchaeum endolithica</name>
    <dbReference type="NCBI Taxonomy" id="2876572"/>
    <lineage>
        <taxon>Archaea</taxon>
        <taxon>Promethearchaeati</taxon>
        <taxon>Candidatus Heimdallarchaeota</taxon>
        <taxon>Candidatus Heimdallarchaeia (ex Rinke et al. 2021) (nom. nud.)</taxon>
        <taxon>Candidatus Heimdallarchaeales</taxon>
        <taxon>Candidatus Heimdallarchaeaceae</taxon>
        <taxon>Candidatus Heimdallarchaeum</taxon>
    </lineage>
</organism>
<accession>A0A9Y1BS42</accession>
<proteinExistence type="predicted"/>
<dbReference type="AlphaFoldDB" id="A0A9Y1BS42"/>
<reference evidence="2" key="1">
    <citation type="journal article" date="2022" name="Nat. Microbiol.">
        <title>Unique mobile elements and scalable gene flow at the prokaryote-eukaryote boundary revealed by circularized Asgard archaea genomes.</title>
        <authorList>
            <person name="Wu F."/>
            <person name="Speth D.R."/>
            <person name="Philosof A."/>
            <person name="Cremiere A."/>
            <person name="Narayanan A."/>
            <person name="Barco R.A."/>
            <person name="Connon S.A."/>
            <person name="Amend J.P."/>
            <person name="Antoshechkin I.A."/>
            <person name="Orphan V.J."/>
        </authorList>
    </citation>
    <scope>NUCLEOTIDE SEQUENCE</scope>
    <source>
        <strain evidence="2">PR6</strain>
    </source>
</reference>